<feature type="compositionally biased region" description="Polar residues" evidence="6">
    <location>
        <begin position="400"/>
        <end position="409"/>
    </location>
</feature>
<dbReference type="GO" id="GO:0080115">
    <property type="term" value="F:myosin XI tail binding"/>
    <property type="evidence" value="ECO:0007669"/>
    <property type="project" value="UniProtKB-ARBA"/>
</dbReference>
<dbReference type="AlphaFoldDB" id="A0AAV1WEC9"/>
<evidence type="ECO:0000313" key="9">
    <source>
        <dbReference type="EMBL" id="CAL0307655.1"/>
    </source>
</evidence>
<protein>
    <recommendedName>
        <fullName evidence="8">GTD-binding domain-containing protein</fullName>
    </recommendedName>
</protein>
<feature type="coiled-coil region" evidence="5">
    <location>
        <begin position="882"/>
        <end position="916"/>
    </location>
</feature>
<evidence type="ECO:0000313" key="10">
    <source>
        <dbReference type="Proteomes" id="UP001497480"/>
    </source>
</evidence>
<comment type="caution">
    <text evidence="9">The sequence shown here is derived from an EMBL/GenBank/DDBJ whole genome shotgun (WGS) entry which is preliminary data.</text>
</comment>
<evidence type="ECO:0000256" key="4">
    <source>
        <dbReference type="ARBA" id="ARBA00023136"/>
    </source>
</evidence>
<dbReference type="InterPro" id="IPR039306">
    <property type="entry name" value="MYOB"/>
</dbReference>
<dbReference type="PANTHER" id="PTHR31448">
    <property type="entry name" value="MYOSIN-BINDING PROTEIN 2"/>
    <property type="match status" value="1"/>
</dbReference>
<keyword evidence="5" id="KW-0175">Coiled coil</keyword>
<feature type="domain" description="GTD-binding" evidence="8">
    <location>
        <begin position="691"/>
        <end position="789"/>
    </location>
</feature>
<feature type="coiled-coil region" evidence="5">
    <location>
        <begin position="697"/>
        <end position="798"/>
    </location>
</feature>
<dbReference type="Pfam" id="PF04576">
    <property type="entry name" value="Zein-binding"/>
    <property type="match status" value="1"/>
</dbReference>
<feature type="compositionally biased region" description="Polar residues" evidence="6">
    <location>
        <begin position="560"/>
        <end position="575"/>
    </location>
</feature>
<gene>
    <name evidence="9" type="ORF">LLUT_LOCUS8715</name>
</gene>
<dbReference type="GO" id="GO:0016020">
    <property type="term" value="C:membrane"/>
    <property type="evidence" value="ECO:0007669"/>
    <property type="project" value="UniProtKB-SubCell"/>
</dbReference>
<feature type="compositionally biased region" description="Polar residues" evidence="6">
    <location>
        <begin position="935"/>
        <end position="946"/>
    </location>
</feature>
<feature type="region of interest" description="Disordered" evidence="6">
    <location>
        <begin position="400"/>
        <end position="428"/>
    </location>
</feature>
<keyword evidence="3 7" id="KW-1133">Transmembrane helix</keyword>
<dbReference type="EMBL" id="CAXHTB010000006">
    <property type="protein sequence ID" value="CAL0307655.1"/>
    <property type="molecule type" value="Genomic_DNA"/>
</dbReference>
<feature type="region of interest" description="Disordered" evidence="6">
    <location>
        <begin position="935"/>
        <end position="957"/>
    </location>
</feature>
<evidence type="ECO:0000256" key="3">
    <source>
        <dbReference type="ARBA" id="ARBA00022989"/>
    </source>
</evidence>
<feature type="compositionally biased region" description="Basic and acidic residues" evidence="6">
    <location>
        <begin position="190"/>
        <end position="210"/>
    </location>
</feature>
<evidence type="ECO:0000256" key="2">
    <source>
        <dbReference type="ARBA" id="ARBA00022692"/>
    </source>
</evidence>
<organism evidence="9 10">
    <name type="scientific">Lupinus luteus</name>
    <name type="common">European yellow lupine</name>
    <dbReference type="NCBI Taxonomy" id="3873"/>
    <lineage>
        <taxon>Eukaryota</taxon>
        <taxon>Viridiplantae</taxon>
        <taxon>Streptophyta</taxon>
        <taxon>Embryophyta</taxon>
        <taxon>Tracheophyta</taxon>
        <taxon>Spermatophyta</taxon>
        <taxon>Magnoliopsida</taxon>
        <taxon>eudicotyledons</taxon>
        <taxon>Gunneridae</taxon>
        <taxon>Pentapetalae</taxon>
        <taxon>rosids</taxon>
        <taxon>fabids</taxon>
        <taxon>Fabales</taxon>
        <taxon>Fabaceae</taxon>
        <taxon>Papilionoideae</taxon>
        <taxon>50 kb inversion clade</taxon>
        <taxon>genistoids sensu lato</taxon>
        <taxon>core genistoids</taxon>
        <taxon>Genisteae</taxon>
        <taxon>Lupinus</taxon>
    </lineage>
</organism>
<comment type="subcellular location">
    <subcellularLocation>
        <location evidence="1">Membrane</location>
        <topology evidence="1">Single-pass membrane protein</topology>
    </subcellularLocation>
</comment>
<evidence type="ECO:0000256" key="7">
    <source>
        <dbReference type="SAM" id="Phobius"/>
    </source>
</evidence>
<dbReference type="InterPro" id="IPR007656">
    <property type="entry name" value="GTD-bd"/>
</dbReference>
<name>A0AAV1WEC9_LUPLU</name>
<keyword evidence="2 7" id="KW-0812">Transmembrane</keyword>
<dbReference type="PANTHER" id="PTHR31448:SF34">
    <property type="entry name" value="MYOSIN-BINDING PROTEIN 3"/>
    <property type="match status" value="1"/>
</dbReference>
<feature type="coiled-coil region" evidence="5">
    <location>
        <begin position="970"/>
        <end position="1029"/>
    </location>
</feature>
<evidence type="ECO:0000259" key="8">
    <source>
        <dbReference type="PROSITE" id="PS51775"/>
    </source>
</evidence>
<feature type="region of interest" description="Disordered" evidence="6">
    <location>
        <begin position="536"/>
        <end position="594"/>
    </location>
</feature>
<feature type="transmembrane region" description="Helical" evidence="7">
    <location>
        <begin position="20"/>
        <end position="44"/>
    </location>
</feature>
<keyword evidence="10" id="KW-1185">Reference proteome</keyword>
<feature type="region of interest" description="Disordered" evidence="6">
    <location>
        <begin position="183"/>
        <end position="210"/>
    </location>
</feature>
<reference evidence="9 10" key="1">
    <citation type="submission" date="2024-03" db="EMBL/GenBank/DDBJ databases">
        <authorList>
            <person name="Martinez-Hernandez J."/>
        </authorList>
    </citation>
    <scope>NUCLEOTIDE SEQUENCE [LARGE SCALE GENOMIC DNA]</scope>
</reference>
<feature type="compositionally biased region" description="Polar residues" evidence="6">
    <location>
        <begin position="536"/>
        <end position="551"/>
    </location>
</feature>
<dbReference type="Proteomes" id="UP001497480">
    <property type="component" value="Unassembled WGS sequence"/>
</dbReference>
<proteinExistence type="predicted"/>
<accession>A0AAV1WEC9</accession>
<keyword evidence="4 7" id="KW-0472">Membrane</keyword>
<sequence length="1076" mass="121478">MAGNKFATMLHRNTNNMVVILVYALLEWVLIVLLLFNSLFSYLITKFAESVGLKPPCFWCSRVDHVLQPGKSTNLHKGLLCGTHAAEISKLGYCSNHRRLAETESMCVDCLASMPNHHENSFGMRHKISFVSWESHENGESKNIKKCSCCNESLSNQIYPPYLLMNPSWGDENFTSKGSRIVESLDDDKEGDREKNGEDHDHEDEGIRDEHQTFSDIESFILREVAEDRSSSFSNLHSDGKDAEKEDKEDDLIITELDPSGADNFIHQFADTSITQASLLEDRSLELMNMYFEDYVACDTRRLIPVKLIDSITSLNFESSCKLDEDLGENEQKIHTFDIESPIEAQLSILEEASLLTMDNNGEKTSMREIESLANFIVFDFEELKQNSLLEVQTQRITSDEAQTFPNEDNNVDAASEEQDNKQVDLPRSQELVYLYESTQEDGSSSSGDDAEIQNAFGEFIAQNNLSKAENLSNGDNNIDTSMEEPDNIAGVDLSLSQEPVGLCDCTDEDESSTSDDDDDIEVQNAFNEFIAQNNLNNSPILSNGDNNVESATEKPDYTPQANLPPSEDMASSCQCIAEDQSSTSEDDTEDPGAFDKFIAHNNLCSPDKTGATNNEYAEMVERTISVEEKSYQTSKCSESYEAEEDKLPETPRFVSGLHKKSVLFEKRESGGEDSLDGSVASEVECGDLVLTIDRLKTALKSERIALSATYQELEEERSASAIATNQTMAMITRLQEEKATMQMEALQYQRMMEEQAEYDQEALQFLNELMVKREKEKQELEKELEEYRQKVMDYESKERLRVLKRMKDGSVRSRDSCSCSCSNVDLADDHELSIDLNCETRDEDNCCEENSHNSTTADTVSNLEDMALDCVNHISVLDNSLAEFEEERASILDQLKALEEKIISLEDNEEFLDDINLIEHSSTYDENGLNEKCNFSSPEDNTYPNGFSDDKHSPKRTMGSLAKSLLPYLDAAEDEAREEEANAFDTQLEPESADMQNSVPIQEMDNMKVSIEEEVDRVYERLQALETDREFLKHCVGSMQNGDKGVDLLQEILQHLRDLKTVEHRLKNLGNDPLE</sequence>
<evidence type="ECO:0000256" key="5">
    <source>
        <dbReference type="SAM" id="Coils"/>
    </source>
</evidence>
<evidence type="ECO:0000256" key="1">
    <source>
        <dbReference type="ARBA" id="ARBA00004167"/>
    </source>
</evidence>
<evidence type="ECO:0000256" key="6">
    <source>
        <dbReference type="SAM" id="MobiDB-lite"/>
    </source>
</evidence>
<dbReference type="PROSITE" id="PS51775">
    <property type="entry name" value="GTD_BINDING"/>
    <property type="match status" value="1"/>
</dbReference>